<dbReference type="GO" id="GO:0016740">
    <property type="term" value="F:transferase activity"/>
    <property type="evidence" value="ECO:0007669"/>
    <property type="project" value="UniProtKB-KW"/>
</dbReference>
<name>A0A0R2HZH9_9LACO</name>
<dbReference type="STRING" id="396268.IV45_GL000670"/>
<keyword evidence="1" id="KW-0808">Transferase</keyword>
<dbReference type="InterPro" id="IPR011697">
    <property type="entry name" value="Peptidase_C26"/>
</dbReference>
<dbReference type="PATRIC" id="fig|396268.3.peg.679"/>
<dbReference type="GO" id="GO:0005829">
    <property type="term" value="C:cytosol"/>
    <property type="evidence" value="ECO:0007669"/>
    <property type="project" value="TreeGrafter"/>
</dbReference>
<organism evidence="1 2">
    <name type="scientific">Limosilactobacillus secaliphilus</name>
    <dbReference type="NCBI Taxonomy" id="396268"/>
    <lineage>
        <taxon>Bacteria</taxon>
        <taxon>Bacillati</taxon>
        <taxon>Bacillota</taxon>
        <taxon>Bacilli</taxon>
        <taxon>Lactobacillales</taxon>
        <taxon>Lactobacillaceae</taxon>
        <taxon>Limosilactobacillus</taxon>
    </lineage>
</organism>
<reference evidence="1 2" key="1">
    <citation type="journal article" date="2015" name="Genome Announc.">
        <title>Expanding the biotechnology potential of lactobacilli through comparative genomics of 213 strains and associated genera.</title>
        <authorList>
            <person name="Sun Z."/>
            <person name="Harris H.M."/>
            <person name="McCann A."/>
            <person name="Guo C."/>
            <person name="Argimon S."/>
            <person name="Zhang W."/>
            <person name="Yang X."/>
            <person name="Jeffery I.B."/>
            <person name="Cooney J.C."/>
            <person name="Kagawa T.F."/>
            <person name="Liu W."/>
            <person name="Song Y."/>
            <person name="Salvetti E."/>
            <person name="Wrobel A."/>
            <person name="Rasinkangas P."/>
            <person name="Parkhill J."/>
            <person name="Rea M.C."/>
            <person name="O'Sullivan O."/>
            <person name="Ritari J."/>
            <person name="Douillard F.P."/>
            <person name="Paul Ross R."/>
            <person name="Yang R."/>
            <person name="Briner A.E."/>
            <person name="Felis G.E."/>
            <person name="de Vos W.M."/>
            <person name="Barrangou R."/>
            <person name="Klaenhammer T.R."/>
            <person name="Caufield P.W."/>
            <person name="Cui Y."/>
            <person name="Zhang H."/>
            <person name="O'Toole P.W."/>
        </authorList>
    </citation>
    <scope>NUCLEOTIDE SEQUENCE [LARGE SCALE GENOMIC DNA]</scope>
    <source>
        <strain evidence="1 2">DSM 17896</strain>
    </source>
</reference>
<dbReference type="PANTHER" id="PTHR43235:SF1">
    <property type="entry name" value="GLUTAMINE AMIDOTRANSFERASE PB2B2.05-RELATED"/>
    <property type="match status" value="1"/>
</dbReference>
<gene>
    <name evidence="1" type="ORF">IV45_GL000670</name>
</gene>
<dbReference type="CDD" id="cd01745">
    <property type="entry name" value="GATase1_2"/>
    <property type="match status" value="1"/>
</dbReference>
<dbReference type="GO" id="GO:0033969">
    <property type="term" value="F:gamma-glutamyl-gamma-aminobutyrate hydrolase activity"/>
    <property type="evidence" value="ECO:0007669"/>
    <property type="project" value="TreeGrafter"/>
</dbReference>
<proteinExistence type="predicted"/>
<dbReference type="Pfam" id="PF07722">
    <property type="entry name" value="Peptidase_C26"/>
    <property type="match status" value="1"/>
</dbReference>
<dbReference type="Gene3D" id="3.40.50.880">
    <property type="match status" value="1"/>
</dbReference>
<evidence type="ECO:0000313" key="1">
    <source>
        <dbReference type="EMBL" id="KRN58225.1"/>
    </source>
</evidence>
<dbReference type="RefSeq" id="WP_057741412.1">
    <property type="nucleotide sequence ID" value="NZ_JQBW01000010.1"/>
</dbReference>
<dbReference type="InterPro" id="IPR029062">
    <property type="entry name" value="Class_I_gatase-like"/>
</dbReference>
<dbReference type="PANTHER" id="PTHR43235">
    <property type="entry name" value="GLUTAMINE AMIDOTRANSFERASE PB2B2.05-RELATED"/>
    <property type="match status" value="1"/>
</dbReference>
<evidence type="ECO:0000313" key="2">
    <source>
        <dbReference type="Proteomes" id="UP000050934"/>
    </source>
</evidence>
<sequence length="241" mass="26240">MRIGIAADANLEPTSIINLKLAHFAPKPFIDVMVKHDVLPVIIPILPAKLASESVAGLDGLIMPGGHDIAADYLGEEPQPGLGGTYRPRDESEFALIKAALDQHIPMLGVCRGIQVINVALGGSVYQDLPSQYPGKNLLQHAQKTLGDLPTHHVAIDPNSALGKTLGKESFVNSRHHQAVREVAPSLKVVAKAPDGVVEAVENEDASIQAVQWHPENLWQNDESQERIFTDFFKRVQARRQ</sequence>
<dbReference type="PROSITE" id="PS51273">
    <property type="entry name" value="GATASE_TYPE_1"/>
    <property type="match status" value="1"/>
</dbReference>
<dbReference type="GO" id="GO:0006598">
    <property type="term" value="P:polyamine catabolic process"/>
    <property type="evidence" value="ECO:0007669"/>
    <property type="project" value="TreeGrafter"/>
</dbReference>
<dbReference type="EMBL" id="JQBW01000010">
    <property type="protein sequence ID" value="KRN58225.1"/>
    <property type="molecule type" value="Genomic_DNA"/>
</dbReference>
<protein>
    <submittedName>
        <fullName evidence="1">Glutamine amidotransferase</fullName>
    </submittedName>
</protein>
<accession>A0A0R2HZH9</accession>
<keyword evidence="2" id="KW-1185">Reference proteome</keyword>
<comment type="caution">
    <text evidence="1">The sequence shown here is derived from an EMBL/GenBank/DDBJ whole genome shotgun (WGS) entry which is preliminary data.</text>
</comment>
<dbReference type="SUPFAM" id="SSF52317">
    <property type="entry name" value="Class I glutamine amidotransferase-like"/>
    <property type="match status" value="1"/>
</dbReference>
<keyword evidence="1" id="KW-0315">Glutamine amidotransferase</keyword>
<dbReference type="AlphaFoldDB" id="A0A0R2HZH9"/>
<dbReference type="OrthoDB" id="9813383at2"/>
<dbReference type="InterPro" id="IPR044668">
    <property type="entry name" value="PuuD-like"/>
</dbReference>
<dbReference type="Proteomes" id="UP000050934">
    <property type="component" value="Unassembled WGS sequence"/>
</dbReference>